<dbReference type="PANTHER" id="PTHR35889">
    <property type="entry name" value="CYCLOINULO-OLIGOSACCHARIDE FRUCTANOTRANSFERASE-RELATED"/>
    <property type="match status" value="1"/>
</dbReference>
<evidence type="ECO:0000313" key="3">
    <source>
        <dbReference type="EMBL" id="QDT57663.1"/>
    </source>
</evidence>
<dbReference type="InterPro" id="IPR011444">
    <property type="entry name" value="DUF1549"/>
</dbReference>
<dbReference type="Proteomes" id="UP000315003">
    <property type="component" value="Chromosome"/>
</dbReference>
<reference evidence="3 4" key="1">
    <citation type="submission" date="2019-02" db="EMBL/GenBank/DDBJ databases">
        <title>Deep-cultivation of Planctomycetes and their phenomic and genomic characterization uncovers novel biology.</title>
        <authorList>
            <person name="Wiegand S."/>
            <person name="Jogler M."/>
            <person name="Boedeker C."/>
            <person name="Pinto D."/>
            <person name="Vollmers J."/>
            <person name="Rivas-Marin E."/>
            <person name="Kohn T."/>
            <person name="Peeters S.H."/>
            <person name="Heuer A."/>
            <person name="Rast P."/>
            <person name="Oberbeckmann S."/>
            <person name="Bunk B."/>
            <person name="Jeske O."/>
            <person name="Meyerdierks A."/>
            <person name="Storesund J.E."/>
            <person name="Kallscheuer N."/>
            <person name="Luecker S."/>
            <person name="Lage O.M."/>
            <person name="Pohl T."/>
            <person name="Merkel B.J."/>
            <person name="Hornburger P."/>
            <person name="Mueller R.-W."/>
            <person name="Bruemmer F."/>
            <person name="Labrenz M."/>
            <person name="Spormann A.M."/>
            <person name="Op den Camp H."/>
            <person name="Overmann J."/>
            <person name="Amann R."/>
            <person name="Jetten M.S.M."/>
            <person name="Mascher T."/>
            <person name="Medema M.H."/>
            <person name="Devos D.P."/>
            <person name="Kaster A.-K."/>
            <person name="Ovreas L."/>
            <person name="Rohde M."/>
            <person name="Galperin M.Y."/>
            <person name="Jogler C."/>
        </authorList>
    </citation>
    <scope>NUCLEOTIDE SEQUENCE [LARGE SCALE GENOMIC DNA]</scope>
    <source>
        <strain evidence="3 4">SV_7m_r</strain>
    </source>
</reference>
<evidence type="ECO:0000313" key="4">
    <source>
        <dbReference type="Proteomes" id="UP000315003"/>
    </source>
</evidence>
<dbReference type="Pfam" id="PF07583">
    <property type="entry name" value="PSCyt2"/>
    <property type="match status" value="1"/>
</dbReference>
<dbReference type="PANTHER" id="PTHR35889:SF3">
    <property type="entry name" value="F-BOX DOMAIN-CONTAINING PROTEIN"/>
    <property type="match status" value="1"/>
</dbReference>
<feature type="domain" description="DUF1549" evidence="1">
    <location>
        <begin position="258"/>
        <end position="450"/>
    </location>
</feature>
<evidence type="ECO:0000259" key="1">
    <source>
        <dbReference type="Pfam" id="PF07583"/>
    </source>
</evidence>
<accession>A0A517SNG8</accession>
<dbReference type="Gene3D" id="2.60.40.1080">
    <property type="match status" value="1"/>
</dbReference>
<feature type="domain" description="DUF1553" evidence="2">
    <location>
        <begin position="498"/>
        <end position="727"/>
    </location>
</feature>
<protein>
    <recommendedName>
        <fullName evidence="5">BIG2 domain-containing protein</fullName>
    </recommendedName>
</protein>
<proteinExistence type="predicted"/>
<evidence type="ECO:0008006" key="5">
    <source>
        <dbReference type="Google" id="ProtNLM"/>
    </source>
</evidence>
<organism evidence="3 4">
    <name type="scientific">Stieleria bergensis</name>
    <dbReference type="NCBI Taxonomy" id="2528025"/>
    <lineage>
        <taxon>Bacteria</taxon>
        <taxon>Pseudomonadati</taxon>
        <taxon>Planctomycetota</taxon>
        <taxon>Planctomycetia</taxon>
        <taxon>Pirellulales</taxon>
        <taxon>Pirellulaceae</taxon>
        <taxon>Stieleria</taxon>
    </lineage>
</organism>
<sequence length="760" mass="85968">MSDRTMNRPPLVTTNRPLQPLQIMLRFVLLLGFTLLVVHPLAAAEPKASTSFKLDVMPVFMKYGCNSGDCHGAARGKDGFMLSLFGYDPEGDYYRLLEEHPGRRVNLVAPSESLLLQKATGNVTHTGGKLFTEQDEAYRLLFQWLAEGAKPDPEDTPTIQGIRVQPSVIEFAAPGQDTAVKVMASYSNGSQRDVTRWCRFLSSNEAVVGIDEAGNVSGNRAGGAHVFARFSRFTEGSEVVVLPRGESNWTQPPVNNYIDSLVFAKLQKLRIEPSPLASDEHFLRRVTIDLTGTLPTPDEYTEFITSTDPNKRSAKIDELIAREDFAELWAAKWGEWLRIKGDTNPGSGTSMKAAWAFFYWLRDQFIKDRPLDELVADLITGTGSNIRNPPSNFYTMVPQAGSIDPGALGKDVAQITLGIRTGCAECHNHPFDRWTMDDYYGWTSFFTGIQRKRGREAREMLISVDVTARPAKHLIDGTEMPHRFLGGEAPDVTDRDPRKVLATWMTAKENRLFRRNLANRIWHHFFGRGIVEPIDDIRISNPPANEPLLEELGRRLAEEHGYGLRELARDICHSRTYQLSAQTNASNQDDEEFFSHARLRRPRADVLFDCLSQALEYQHRMRRTSKTKAVDLFDGGQRDDYNAYFYSTFGQAPRQSVCACETSDDAKLSQALHLINGDTIERALSRESVLIPALMKTFPNQPRPVIEQLYIRALTRKPSESEWEALLSEWPDTMDVKQQLTFYNNVMWSLLNSSEFLFNH</sequence>
<keyword evidence="4" id="KW-1185">Reference proteome</keyword>
<dbReference type="InterPro" id="IPR022655">
    <property type="entry name" value="DUF1553"/>
</dbReference>
<name>A0A517SNG8_9BACT</name>
<gene>
    <name evidence="3" type="ORF">SV7mr_01460</name>
</gene>
<dbReference type="Pfam" id="PF07587">
    <property type="entry name" value="PSD1"/>
    <property type="match status" value="1"/>
</dbReference>
<dbReference type="AlphaFoldDB" id="A0A517SNG8"/>
<dbReference type="EMBL" id="CP036272">
    <property type="protein sequence ID" value="QDT57663.1"/>
    <property type="molecule type" value="Genomic_DNA"/>
</dbReference>
<evidence type="ECO:0000259" key="2">
    <source>
        <dbReference type="Pfam" id="PF07587"/>
    </source>
</evidence>